<evidence type="ECO:0000256" key="1">
    <source>
        <dbReference type="SAM" id="MobiDB-lite"/>
    </source>
</evidence>
<dbReference type="Proteomes" id="UP000499080">
    <property type="component" value="Unassembled WGS sequence"/>
</dbReference>
<protein>
    <submittedName>
        <fullName evidence="2">Uncharacterized protein</fullName>
    </submittedName>
</protein>
<organism evidence="2 3">
    <name type="scientific">Araneus ventricosus</name>
    <name type="common">Orbweaver spider</name>
    <name type="synonym">Epeira ventricosa</name>
    <dbReference type="NCBI Taxonomy" id="182803"/>
    <lineage>
        <taxon>Eukaryota</taxon>
        <taxon>Metazoa</taxon>
        <taxon>Ecdysozoa</taxon>
        <taxon>Arthropoda</taxon>
        <taxon>Chelicerata</taxon>
        <taxon>Arachnida</taxon>
        <taxon>Araneae</taxon>
        <taxon>Araneomorphae</taxon>
        <taxon>Entelegynae</taxon>
        <taxon>Araneoidea</taxon>
        <taxon>Araneidae</taxon>
        <taxon>Araneus</taxon>
    </lineage>
</organism>
<keyword evidence="3" id="KW-1185">Reference proteome</keyword>
<sequence>MITVILKSTGTESHEANKIPTLKNFEFGVIMLTPHFEATRALFWDGPHSFEPRSDDEDDTSAGTLSPSFRTTPVGRRLHPYI</sequence>
<evidence type="ECO:0000313" key="3">
    <source>
        <dbReference type="Proteomes" id="UP000499080"/>
    </source>
</evidence>
<dbReference type="AlphaFoldDB" id="A0A4Y2AYB8"/>
<reference evidence="2 3" key="1">
    <citation type="journal article" date="2019" name="Sci. Rep.">
        <title>Orb-weaving spider Araneus ventricosus genome elucidates the spidroin gene catalogue.</title>
        <authorList>
            <person name="Kono N."/>
            <person name="Nakamura H."/>
            <person name="Ohtoshi R."/>
            <person name="Moran D.A.P."/>
            <person name="Shinohara A."/>
            <person name="Yoshida Y."/>
            <person name="Fujiwara M."/>
            <person name="Mori M."/>
            <person name="Tomita M."/>
            <person name="Arakawa K."/>
        </authorList>
    </citation>
    <scope>NUCLEOTIDE SEQUENCE [LARGE SCALE GENOMIC DNA]</scope>
</reference>
<comment type="caution">
    <text evidence="2">The sequence shown here is derived from an EMBL/GenBank/DDBJ whole genome shotgun (WGS) entry which is preliminary data.</text>
</comment>
<feature type="compositionally biased region" description="Polar residues" evidence="1">
    <location>
        <begin position="61"/>
        <end position="71"/>
    </location>
</feature>
<evidence type="ECO:0000313" key="2">
    <source>
        <dbReference type="EMBL" id="GBL84793.1"/>
    </source>
</evidence>
<accession>A0A4Y2AYB8</accession>
<proteinExistence type="predicted"/>
<feature type="region of interest" description="Disordered" evidence="1">
    <location>
        <begin position="47"/>
        <end position="82"/>
    </location>
</feature>
<gene>
    <name evidence="2" type="ORF">AVEN_93829_1</name>
</gene>
<name>A0A4Y2AYB8_ARAVE</name>
<dbReference type="EMBL" id="BGPR01000039">
    <property type="protein sequence ID" value="GBL84793.1"/>
    <property type="molecule type" value="Genomic_DNA"/>
</dbReference>